<evidence type="ECO:0000256" key="6">
    <source>
        <dbReference type="SAM" id="MobiDB-lite"/>
    </source>
</evidence>
<protein>
    <recommendedName>
        <fullName evidence="8">Protein kinase domain-containing protein</fullName>
    </recommendedName>
</protein>
<dbReference type="SUPFAM" id="SSF56112">
    <property type="entry name" value="Protein kinase-like (PK-like)"/>
    <property type="match status" value="1"/>
</dbReference>
<evidence type="ECO:0000259" key="8">
    <source>
        <dbReference type="PROSITE" id="PS50011"/>
    </source>
</evidence>
<proteinExistence type="predicted"/>
<dbReference type="RefSeq" id="WP_243345760.1">
    <property type="nucleotide sequence ID" value="NZ_AP027081.1"/>
</dbReference>
<evidence type="ECO:0000313" key="10">
    <source>
        <dbReference type="Proteomes" id="UP001228113"/>
    </source>
</evidence>
<feature type="transmembrane region" description="Helical" evidence="7">
    <location>
        <begin position="306"/>
        <end position="327"/>
    </location>
</feature>
<dbReference type="Pfam" id="PF00069">
    <property type="entry name" value="Pkinase"/>
    <property type="match status" value="1"/>
</dbReference>
<dbReference type="GO" id="GO:0004674">
    <property type="term" value="F:protein serine/threonine kinase activity"/>
    <property type="evidence" value="ECO:0007669"/>
    <property type="project" value="TreeGrafter"/>
</dbReference>
<evidence type="ECO:0000256" key="1">
    <source>
        <dbReference type="ARBA" id="ARBA00022679"/>
    </source>
</evidence>
<sequence length="512" mass="54891">MTNHPRRIGKFELIERLGEGAMGEVFLARDTLIGREVALKTIRPAALTSPDARERFFREAQAAGRLNHPNLVTIHEFGEDAGVHYIAMEHVPGDDLAALLASRELSRPAILDLLAQVCDGLAYAHQRGVVHRDIKPSNVRVTRFSNRLTAKILDFGIARLPGSDLTSTGTLLGTFGYLAPEAIQGGKADHRADLFAVGVLLYEALAGERPFDGESTATVLHRIVHDEPAPLDPEALEGVSPALRDVVARALAKAPAARYATADALAADLRAARNPAWTGGDTREITVRMPRIRPEGGTAPRRGLRILVWSLLAVLLAGAAGGGAWAWRRHRRRARAAAQAVQPVPQAVAVPVPAAPDPTPTQPPAAQPAPETAPPVQTPAPGQNPGQPPAAHPVPSQPAAQPPAPAPAPAPYRDLDAAAAALDKDPRGALAALEGILQREPDNERAIALRIAALYESGDYRGTGRAMMEAKRGGHPLWPMALKYPRLRQVFERERLQPRLPRRRAEGADQGR</sequence>
<dbReference type="PROSITE" id="PS00107">
    <property type="entry name" value="PROTEIN_KINASE_ATP"/>
    <property type="match status" value="1"/>
</dbReference>
<gene>
    <name evidence="9" type="ORF">METESE_32700</name>
</gene>
<feature type="compositionally biased region" description="Pro residues" evidence="6">
    <location>
        <begin position="353"/>
        <end position="378"/>
    </location>
</feature>
<evidence type="ECO:0000256" key="4">
    <source>
        <dbReference type="ARBA" id="ARBA00022840"/>
    </source>
</evidence>
<dbReference type="Gene3D" id="1.10.510.10">
    <property type="entry name" value="Transferase(Phosphotransferase) domain 1"/>
    <property type="match status" value="1"/>
</dbReference>
<keyword evidence="7" id="KW-1133">Transmembrane helix</keyword>
<keyword evidence="3" id="KW-0418">Kinase</keyword>
<dbReference type="InterPro" id="IPR017441">
    <property type="entry name" value="Protein_kinase_ATP_BS"/>
</dbReference>
<keyword evidence="7" id="KW-0812">Transmembrane</keyword>
<dbReference type="PROSITE" id="PS50011">
    <property type="entry name" value="PROTEIN_KINASE_DOM"/>
    <property type="match status" value="1"/>
</dbReference>
<dbReference type="Gene3D" id="3.30.200.20">
    <property type="entry name" value="Phosphorylase Kinase, domain 1"/>
    <property type="match status" value="1"/>
</dbReference>
<reference evidence="9" key="1">
    <citation type="journal article" date="2023" name="Int. J. Syst. Evol. Microbiol.">
        <title>Mesoterricola silvestris gen. nov., sp. nov., Mesoterricola sediminis sp. nov., Geothrix oryzae sp. nov., Geothrix edaphica sp. nov., Geothrix rubra sp. nov., and Geothrix limicola sp. nov., six novel members of Acidobacteriota isolated from soils.</title>
        <authorList>
            <person name="Itoh H."/>
            <person name="Sugisawa Y."/>
            <person name="Mise K."/>
            <person name="Xu Z."/>
            <person name="Kuniyasu M."/>
            <person name="Ushijima N."/>
            <person name="Kawano K."/>
            <person name="Kobayashi E."/>
            <person name="Shiratori Y."/>
            <person name="Masuda Y."/>
            <person name="Senoo K."/>
        </authorList>
    </citation>
    <scope>NUCLEOTIDE SEQUENCE</scope>
    <source>
        <strain evidence="9">W786</strain>
    </source>
</reference>
<evidence type="ECO:0000256" key="3">
    <source>
        <dbReference type="ARBA" id="ARBA00022777"/>
    </source>
</evidence>
<evidence type="ECO:0000313" key="9">
    <source>
        <dbReference type="EMBL" id="BDU78312.1"/>
    </source>
</evidence>
<dbReference type="PANTHER" id="PTHR43289">
    <property type="entry name" value="MITOGEN-ACTIVATED PROTEIN KINASE KINASE KINASE 20-RELATED"/>
    <property type="match status" value="1"/>
</dbReference>
<dbReference type="CDD" id="cd14014">
    <property type="entry name" value="STKc_PknB_like"/>
    <property type="match status" value="1"/>
</dbReference>
<accession>A0AA48GVD0</accession>
<dbReference type="Proteomes" id="UP001228113">
    <property type="component" value="Chromosome"/>
</dbReference>
<evidence type="ECO:0000256" key="5">
    <source>
        <dbReference type="PROSITE-ProRule" id="PRU10141"/>
    </source>
</evidence>
<evidence type="ECO:0000256" key="7">
    <source>
        <dbReference type="SAM" id="Phobius"/>
    </source>
</evidence>
<organism evidence="9 10">
    <name type="scientific">Mesoterricola sediminis</name>
    <dbReference type="NCBI Taxonomy" id="2927980"/>
    <lineage>
        <taxon>Bacteria</taxon>
        <taxon>Pseudomonadati</taxon>
        <taxon>Acidobacteriota</taxon>
        <taxon>Holophagae</taxon>
        <taxon>Holophagales</taxon>
        <taxon>Holophagaceae</taxon>
        <taxon>Mesoterricola</taxon>
    </lineage>
</organism>
<keyword evidence="7" id="KW-0472">Membrane</keyword>
<keyword evidence="4 5" id="KW-0067">ATP-binding</keyword>
<evidence type="ECO:0000256" key="2">
    <source>
        <dbReference type="ARBA" id="ARBA00022741"/>
    </source>
</evidence>
<dbReference type="EMBL" id="AP027081">
    <property type="protein sequence ID" value="BDU78312.1"/>
    <property type="molecule type" value="Genomic_DNA"/>
</dbReference>
<dbReference type="InterPro" id="IPR011009">
    <property type="entry name" value="Kinase-like_dom_sf"/>
</dbReference>
<keyword evidence="1" id="KW-0808">Transferase</keyword>
<dbReference type="KEGG" id="msea:METESE_32700"/>
<dbReference type="PANTHER" id="PTHR43289:SF6">
    <property type="entry name" value="SERINE_THREONINE-PROTEIN KINASE NEKL-3"/>
    <property type="match status" value="1"/>
</dbReference>
<keyword evidence="10" id="KW-1185">Reference proteome</keyword>
<feature type="binding site" evidence="5">
    <location>
        <position position="40"/>
    </location>
    <ligand>
        <name>ATP</name>
        <dbReference type="ChEBI" id="CHEBI:30616"/>
    </ligand>
</feature>
<name>A0AA48GVD0_9BACT</name>
<dbReference type="InterPro" id="IPR000719">
    <property type="entry name" value="Prot_kinase_dom"/>
</dbReference>
<dbReference type="AlphaFoldDB" id="A0AA48GVD0"/>
<keyword evidence="2 5" id="KW-0547">Nucleotide-binding</keyword>
<dbReference type="GO" id="GO:0005524">
    <property type="term" value="F:ATP binding"/>
    <property type="evidence" value="ECO:0007669"/>
    <property type="project" value="UniProtKB-UniRule"/>
</dbReference>
<dbReference type="SMART" id="SM00220">
    <property type="entry name" value="S_TKc"/>
    <property type="match status" value="1"/>
</dbReference>
<feature type="domain" description="Protein kinase" evidence="8">
    <location>
        <begin position="11"/>
        <end position="277"/>
    </location>
</feature>
<feature type="compositionally biased region" description="Pro residues" evidence="6">
    <location>
        <begin position="386"/>
        <end position="410"/>
    </location>
</feature>
<feature type="region of interest" description="Disordered" evidence="6">
    <location>
        <begin position="350"/>
        <end position="411"/>
    </location>
</feature>